<dbReference type="OrthoDB" id="203381at2759"/>
<comment type="similarity">
    <text evidence="1 2">Belongs to the BolA/IbaG family.</text>
</comment>
<dbReference type="InterPro" id="IPR036065">
    <property type="entry name" value="BolA-like_sf"/>
</dbReference>
<dbReference type="GO" id="GO:0005759">
    <property type="term" value="C:mitochondrial matrix"/>
    <property type="evidence" value="ECO:0007669"/>
    <property type="project" value="TreeGrafter"/>
</dbReference>
<name>A0A1R1YLY9_9FUNG</name>
<dbReference type="Gene3D" id="3.30.300.90">
    <property type="entry name" value="BolA-like"/>
    <property type="match status" value="1"/>
</dbReference>
<dbReference type="SUPFAM" id="SSF82657">
    <property type="entry name" value="BolA-like"/>
    <property type="match status" value="1"/>
</dbReference>
<dbReference type="PANTHER" id="PTHR46188:SF1">
    <property type="entry name" value="BOLA-LIKE PROTEIN 3"/>
    <property type="match status" value="1"/>
</dbReference>
<dbReference type="Proteomes" id="UP000187429">
    <property type="component" value="Unassembled WGS sequence"/>
</dbReference>
<dbReference type="EMBL" id="LSSM01000769">
    <property type="protein sequence ID" value="OMJ27931.1"/>
    <property type="molecule type" value="Genomic_DNA"/>
</dbReference>
<sequence length="126" mass="14340">MNSKISSIGSLLLRTPFLYNNKTFAFNGTNNPFSIRFYSSFQKEFSTEGEKVIFGKLKESLEPTSLKVTDISGGCGSMYMIEIQSNLFRDLKKIKQHMMINKVLKDDIKEMHGLRIVSGVPENFES</sequence>
<evidence type="ECO:0000313" key="3">
    <source>
        <dbReference type="EMBL" id="OMJ27931.1"/>
    </source>
</evidence>
<reference evidence="4" key="1">
    <citation type="submission" date="2017-01" db="EMBL/GenBank/DDBJ databases">
        <authorList>
            <person name="Wang Y."/>
            <person name="White M."/>
            <person name="Kvist S."/>
            <person name="Moncalvo J.-M."/>
        </authorList>
    </citation>
    <scope>NUCLEOTIDE SEQUENCE [LARGE SCALE GENOMIC DNA]</scope>
    <source>
        <strain evidence="4">ID-206-W2</strain>
    </source>
</reference>
<evidence type="ECO:0000256" key="2">
    <source>
        <dbReference type="RuleBase" id="RU003860"/>
    </source>
</evidence>
<dbReference type="Pfam" id="PF01722">
    <property type="entry name" value="BolA"/>
    <property type="match status" value="1"/>
</dbReference>
<evidence type="ECO:0000313" key="4">
    <source>
        <dbReference type="Proteomes" id="UP000187429"/>
    </source>
</evidence>
<gene>
    <name evidence="3" type="ORF">AYI69_g2621</name>
</gene>
<evidence type="ECO:0000256" key="1">
    <source>
        <dbReference type="ARBA" id="ARBA00005578"/>
    </source>
</evidence>
<organism evidence="3 4">
    <name type="scientific">Smittium culicis</name>
    <dbReference type="NCBI Taxonomy" id="133412"/>
    <lineage>
        <taxon>Eukaryota</taxon>
        <taxon>Fungi</taxon>
        <taxon>Fungi incertae sedis</taxon>
        <taxon>Zoopagomycota</taxon>
        <taxon>Kickxellomycotina</taxon>
        <taxon>Harpellomycetes</taxon>
        <taxon>Harpellales</taxon>
        <taxon>Legeriomycetaceae</taxon>
        <taxon>Smittium</taxon>
    </lineage>
</organism>
<protein>
    <submittedName>
        <fullName evidence="3">BolA-like protein 3</fullName>
    </submittedName>
</protein>
<dbReference type="PANTHER" id="PTHR46188">
    <property type="entry name" value="BOLA-LIKE PROTEIN 3"/>
    <property type="match status" value="1"/>
</dbReference>
<accession>A0A1R1YLY9</accession>
<dbReference type="InterPro" id="IPR002634">
    <property type="entry name" value="BolA"/>
</dbReference>
<comment type="caution">
    <text evidence="3">The sequence shown here is derived from an EMBL/GenBank/DDBJ whole genome shotgun (WGS) entry which is preliminary data.</text>
</comment>
<proteinExistence type="inferred from homology"/>
<keyword evidence="4" id="KW-1185">Reference proteome</keyword>
<dbReference type="InterPro" id="IPR052275">
    <property type="entry name" value="Mt_Fe-S_assembly_factor"/>
</dbReference>
<dbReference type="AlphaFoldDB" id="A0A1R1YLY9"/>